<dbReference type="EMBL" id="CP001154">
    <property type="protein sequence ID" value="ACO74667.1"/>
    <property type="molecule type" value="Genomic_DNA"/>
</dbReference>
<dbReference type="KEGG" id="lhk:LHK_01682"/>
<feature type="region of interest" description="Disordered" evidence="1">
    <location>
        <begin position="27"/>
        <end position="60"/>
    </location>
</feature>
<accession>C1D877</accession>
<dbReference type="STRING" id="557598.LHK_01682"/>
<gene>
    <name evidence="2" type="ordered locus">LHK_01682</name>
</gene>
<evidence type="ECO:0000313" key="3">
    <source>
        <dbReference type="Proteomes" id="UP000002010"/>
    </source>
</evidence>
<sequence>MNRATLENMRHIVQATAAHEIALSKGIPPAPASAEARRMAAARREIEDRKDLKRADDYAR</sequence>
<dbReference type="AlphaFoldDB" id="C1D877"/>
<reference evidence="2 3" key="1">
    <citation type="journal article" date="2009" name="PLoS Genet.">
        <title>The complete genome and proteome of Laribacter hongkongensis reveal potential mechanisms for adaptations to different temperatures and habitats.</title>
        <authorList>
            <person name="Woo P.C."/>
            <person name="Lau S.K."/>
            <person name="Tse H."/>
            <person name="Teng J.L."/>
            <person name="Curreem S.O."/>
            <person name="Tsang A.K."/>
            <person name="Fan R.Y."/>
            <person name="Wong G.K."/>
            <person name="Huang Y."/>
            <person name="Loman N.J."/>
            <person name="Snyder L.A."/>
            <person name="Cai J.J."/>
            <person name="Huang J.D."/>
            <person name="Mak W."/>
            <person name="Pallen M.J."/>
            <person name="Lok S."/>
            <person name="Yuen K.Y."/>
        </authorList>
    </citation>
    <scope>NUCLEOTIDE SEQUENCE [LARGE SCALE GENOMIC DNA]</scope>
    <source>
        <strain evidence="2 3">HLHK9</strain>
    </source>
</reference>
<dbReference type="Proteomes" id="UP000002010">
    <property type="component" value="Chromosome"/>
</dbReference>
<name>C1D877_LARHH</name>
<proteinExistence type="predicted"/>
<dbReference type="RefSeq" id="WP_012697153.1">
    <property type="nucleotide sequence ID" value="NC_012559.1"/>
</dbReference>
<protein>
    <submittedName>
        <fullName evidence="2">Uncharacterized protein</fullName>
    </submittedName>
</protein>
<keyword evidence="3" id="KW-1185">Reference proteome</keyword>
<dbReference type="HOGENOM" id="CLU_2935881_0_0_4"/>
<evidence type="ECO:0000313" key="2">
    <source>
        <dbReference type="EMBL" id="ACO74667.1"/>
    </source>
</evidence>
<organism evidence="2 3">
    <name type="scientific">Laribacter hongkongensis (strain HLHK9)</name>
    <dbReference type="NCBI Taxonomy" id="557598"/>
    <lineage>
        <taxon>Bacteria</taxon>
        <taxon>Pseudomonadati</taxon>
        <taxon>Pseudomonadota</taxon>
        <taxon>Betaproteobacteria</taxon>
        <taxon>Neisseriales</taxon>
        <taxon>Aquaspirillaceae</taxon>
        <taxon>Laribacter</taxon>
    </lineage>
</organism>
<evidence type="ECO:0000256" key="1">
    <source>
        <dbReference type="SAM" id="MobiDB-lite"/>
    </source>
</evidence>
<feature type="compositionally biased region" description="Basic and acidic residues" evidence="1">
    <location>
        <begin position="35"/>
        <end position="60"/>
    </location>
</feature>